<feature type="compositionally biased region" description="Pro residues" evidence="2">
    <location>
        <begin position="474"/>
        <end position="488"/>
    </location>
</feature>
<evidence type="ECO:0000313" key="3">
    <source>
        <dbReference type="EMBL" id="EJK43936.1"/>
    </source>
</evidence>
<evidence type="ECO:0008006" key="5">
    <source>
        <dbReference type="Google" id="ProtNLM"/>
    </source>
</evidence>
<feature type="region of interest" description="Disordered" evidence="2">
    <location>
        <begin position="471"/>
        <end position="497"/>
    </location>
</feature>
<dbReference type="InterPro" id="IPR050767">
    <property type="entry name" value="Sel1_AlgK"/>
</dbReference>
<dbReference type="OMA" id="AESSERW"/>
<feature type="compositionally biased region" description="Polar residues" evidence="2">
    <location>
        <begin position="304"/>
        <end position="315"/>
    </location>
</feature>
<dbReference type="SMART" id="SM00671">
    <property type="entry name" value="SEL1"/>
    <property type="match status" value="6"/>
</dbReference>
<keyword evidence="4" id="KW-1185">Reference proteome</keyword>
<reference evidence="3 4" key="1">
    <citation type="journal article" date="2012" name="Genome Biol.">
        <title>Genome and low-iron response of an oceanic diatom adapted to chronic iron limitation.</title>
        <authorList>
            <person name="Lommer M."/>
            <person name="Specht M."/>
            <person name="Roy A.S."/>
            <person name="Kraemer L."/>
            <person name="Andreson R."/>
            <person name="Gutowska M.A."/>
            <person name="Wolf J."/>
            <person name="Bergner S.V."/>
            <person name="Schilhabel M.B."/>
            <person name="Klostermeier U.C."/>
            <person name="Beiko R.G."/>
            <person name="Rosenstiel P."/>
            <person name="Hippler M."/>
            <person name="Laroche J."/>
        </authorList>
    </citation>
    <scope>NUCLEOTIDE SEQUENCE [LARGE SCALE GENOMIC DNA]</scope>
    <source>
        <strain evidence="3 4">CCMP1005</strain>
    </source>
</reference>
<feature type="region of interest" description="Disordered" evidence="2">
    <location>
        <begin position="1"/>
        <end position="43"/>
    </location>
</feature>
<name>K0R5Q9_THAOC</name>
<dbReference type="InterPro" id="IPR011990">
    <property type="entry name" value="TPR-like_helical_dom_sf"/>
</dbReference>
<feature type="compositionally biased region" description="Low complexity" evidence="2">
    <location>
        <begin position="549"/>
        <end position="564"/>
    </location>
</feature>
<protein>
    <recommendedName>
        <fullName evidence="5">RING-type domain-containing protein</fullName>
    </recommendedName>
</protein>
<dbReference type="EMBL" id="AGNL01050430">
    <property type="protein sequence ID" value="EJK43936.1"/>
    <property type="molecule type" value="Genomic_DNA"/>
</dbReference>
<evidence type="ECO:0000256" key="1">
    <source>
        <dbReference type="ARBA" id="ARBA00038101"/>
    </source>
</evidence>
<gene>
    <name evidence="3" type="ORF">THAOC_37571</name>
</gene>
<sequence length="1145" mass="123743">MRRRRKKEDVKAAARTSRILLNSGDDMSLAEEQHQPPAPAAPVVGPIPDAVTEEELMNSGHELPEGYTCPLCCLPIALPAAQHSRLNTCCMKMVCHGCIVASAKRGIGDTCAFCRTPTPDSSAAILALVRKRVDAKDPEATEFLARIYYDGKHGLKQETSRAIELWTEAARLGDFSAHFQLGPRYYFGQGVEQDVARGIRHLQHAAIQGDPDSRLMLGCHEYKSGNHELALRHFMISAKMGDEDSLNRIKGMFKKGHATKAQYAEALKGYQTALEETKSPQREVAKKIQWKALRGFTPLHSSSHALYSDQSSSPNEGPRPLKTWGTASPVSSWSIRGADRKPRRGVPGRSEAQGKRIWERGLGGDSPRLPPCPTEIWGRSTASYVCRPPGRRCRRIPPGSLIPRSPTGDGATEMGSSLDALPGGSSYETSHSRVVLRRMAVGQNGLRTQSLRALGRQMTEMAEARLIVASGRLRPPPASPVSPTPAPTDPRRSPRPHQLLPAIMPRAPRYSPGVGGIGRQPARPAPLEEVEPVTPGDGTSCASFSLIRPSHSSTTPSGSGVATKDGGGGGAGPVTPPPTAPGGEELVGRSAASTLLPFPREGVSPFTLPQGWRRETGGPRPSILHDPIARSCPFSSPFRTVDCGIPGAGLDFARGHDRSSVKGSDAVLGPETPSAPPPGKVVPDTQTHMSTPLVPAPGGAPAPGPSSRQSLAAGGRAAPEEGRPNWGSVSVPGDLPSGRRSPLRPTRRAVPSEGRRGGGEAPAESSERWPGHRQRKIADALPRGPRHRSRRPLSKGIRRVKCPPPPPPPTSDPLRGENADEVGIFLLQSPPPLWRRSTQDLGGRTLRRLTDLPFAATSAPEEGRRQGSRTRILLDIEDDMSLAEDQHQPPAQAVPAAGLLPDAVTEEELMSSGHELPERYTCPLCCLPIALPITEHSKFESCCMKQVCDGCILASNQRGLGDTCAFCRAPTPDSDAAKLALVQKRVDAKDPKATEILAEVYYHGDWGLKIDTQRANELWTEAARLGDLEAHFRLGHRYYKGEGVRKDRARAIRHCKHAAIQGHPESRHVLGLHEHGKGNHELGVRHFMISAKMGFEESLDVIKDKFMEGHATKAQYAEALRGYQNALEETKSPQREEVKAFSKSD</sequence>
<dbReference type="Gene3D" id="1.25.40.10">
    <property type="entry name" value="Tetratricopeptide repeat domain"/>
    <property type="match status" value="2"/>
</dbReference>
<feature type="region of interest" description="Disordered" evidence="2">
    <location>
        <begin position="304"/>
        <end position="374"/>
    </location>
</feature>
<feature type="region of interest" description="Disordered" evidence="2">
    <location>
        <begin position="396"/>
        <end position="426"/>
    </location>
</feature>
<dbReference type="SUPFAM" id="SSF81901">
    <property type="entry name" value="HCP-like"/>
    <property type="match status" value="2"/>
</dbReference>
<dbReference type="PANTHER" id="PTHR11102">
    <property type="entry name" value="SEL-1-LIKE PROTEIN"/>
    <property type="match status" value="1"/>
</dbReference>
<comment type="caution">
    <text evidence="3">The sequence shown here is derived from an EMBL/GenBank/DDBJ whole genome shotgun (WGS) entry which is preliminary data.</text>
</comment>
<comment type="similarity">
    <text evidence="1">Belongs to the sel-1 family.</text>
</comment>
<dbReference type="InterPro" id="IPR006597">
    <property type="entry name" value="Sel1-like"/>
</dbReference>
<dbReference type="PANTHER" id="PTHR11102:SF160">
    <property type="entry name" value="ERAD-ASSOCIATED E3 UBIQUITIN-PROTEIN LIGASE COMPONENT HRD3"/>
    <property type="match status" value="1"/>
</dbReference>
<feature type="compositionally biased region" description="Pro residues" evidence="2">
    <location>
        <begin position="694"/>
        <end position="704"/>
    </location>
</feature>
<evidence type="ECO:0000313" key="4">
    <source>
        <dbReference type="Proteomes" id="UP000266841"/>
    </source>
</evidence>
<feature type="compositionally biased region" description="Basic residues" evidence="2">
    <location>
        <begin position="784"/>
        <end position="801"/>
    </location>
</feature>
<feature type="region of interest" description="Disordered" evidence="2">
    <location>
        <begin position="514"/>
        <end position="535"/>
    </location>
</feature>
<dbReference type="Pfam" id="PF08238">
    <property type="entry name" value="Sel1"/>
    <property type="match status" value="4"/>
</dbReference>
<proteinExistence type="inferred from homology"/>
<organism evidence="3 4">
    <name type="scientific">Thalassiosira oceanica</name>
    <name type="common">Marine diatom</name>
    <dbReference type="NCBI Taxonomy" id="159749"/>
    <lineage>
        <taxon>Eukaryota</taxon>
        <taxon>Sar</taxon>
        <taxon>Stramenopiles</taxon>
        <taxon>Ochrophyta</taxon>
        <taxon>Bacillariophyta</taxon>
        <taxon>Coscinodiscophyceae</taxon>
        <taxon>Thalassiosirophycidae</taxon>
        <taxon>Thalassiosirales</taxon>
        <taxon>Thalassiosiraceae</taxon>
        <taxon>Thalassiosira</taxon>
    </lineage>
</organism>
<feature type="compositionally biased region" description="Polar residues" evidence="2">
    <location>
        <begin position="325"/>
        <end position="334"/>
    </location>
</feature>
<evidence type="ECO:0000256" key="2">
    <source>
        <dbReference type="SAM" id="MobiDB-lite"/>
    </source>
</evidence>
<dbReference type="AlphaFoldDB" id="K0R5Q9"/>
<accession>K0R5Q9</accession>
<feature type="compositionally biased region" description="Pro residues" evidence="2">
    <location>
        <begin position="802"/>
        <end position="811"/>
    </location>
</feature>
<feature type="region of interest" description="Disordered" evidence="2">
    <location>
        <begin position="654"/>
        <end position="817"/>
    </location>
</feature>
<dbReference type="Proteomes" id="UP000266841">
    <property type="component" value="Unassembled WGS sequence"/>
</dbReference>
<feature type="region of interest" description="Disordered" evidence="2">
    <location>
        <begin position="548"/>
        <end position="628"/>
    </location>
</feature>